<organism evidence="11 12">
    <name type="scientific">Camelus ferus</name>
    <name type="common">Wild bactrian camel</name>
    <name type="synonym">Camelus bactrianus ferus</name>
    <dbReference type="NCBI Taxonomy" id="419612"/>
    <lineage>
        <taxon>Eukaryota</taxon>
        <taxon>Metazoa</taxon>
        <taxon>Chordata</taxon>
        <taxon>Craniata</taxon>
        <taxon>Vertebrata</taxon>
        <taxon>Euteleostomi</taxon>
        <taxon>Mammalia</taxon>
        <taxon>Eutheria</taxon>
        <taxon>Laurasiatheria</taxon>
        <taxon>Artiodactyla</taxon>
        <taxon>Tylopoda</taxon>
        <taxon>Camelidae</taxon>
        <taxon>Camelus</taxon>
    </lineage>
</organism>
<gene>
    <name evidence="12" type="primary">LOC116657799</name>
</gene>
<dbReference type="GO" id="GO:0045087">
    <property type="term" value="P:innate immune response"/>
    <property type="evidence" value="ECO:0007669"/>
    <property type="project" value="InterPro"/>
</dbReference>
<evidence type="ECO:0000259" key="10">
    <source>
        <dbReference type="Pfam" id="PF13841"/>
    </source>
</evidence>
<dbReference type="GeneID" id="116657799"/>
<dbReference type="PANTHER" id="PTHR15001:SF11">
    <property type="entry name" value="BETA-DEFENSIN"/>
    <property type="match status" value="1"/>
</dbReference>
<evidence type="ECO:0000256" key="3">
    <source>
        <dbReference type="ARBA" id="ARBA00022525"/>
    </source>
</evidence>
<keyword evidence="4 9" id="KW-0929">Antimicrobial</keyword>
<evidence type="ECO:0000256" key="1">
    <source>
        <dbReference type="ARBA" id="ARBA00004613"/>
    </source>
</evidence>
<evidence type="ECO:0000256" key="9">
    <source>
        <dbReference type="RuleBase" id="RU231113"/>
    </source>
</evidence>
<dbReference type="AlphaFoldDB" id="A0A8B8RGR1"/>
<evidence type="ECO:0000256" key="7">
    <source>
        <dbReference type="ARBA" id="ARBA00023022"/>
    </source>
</evidence>
<protein>
    <recommendedName>
        <fullName evidence="9">Beta-defensin</fullName>
    </recommendedName>
</protein>
<feature type="domain" description="Beta-defensin" evidence="10">
    <location>
        <begin position="54"/>
        <end position="83"/>
    </location>
</feature>
<name>A0A8B8RGR1_CAMFR</name>
<keyword evidence="11" id="KW-1185">Reference proteome</keyword>
<evidence type="ECO:0000313" key="11">
    <source>
        <dbReference type="Proteomes" id="UP000694856"/>
    </source>
</evidence>
<dbReference type="Proteomes" id="UP000694856">
    <property type="component" value="Chromosome 19"/>
</dbReference>
<sequence>MEANKNLSPKLHCRMFWTLGPATAFSNTMKFLLLTLTVFLILFQMLPVCRGRKSCWILKGHCRQDCKSGEQIKKPCRNGDYCCVPRKTDSQHHGPLQAPIRKSQTFNNNLKGTLHLEHVPGVIIEPARI</sequence>
<accession>A0A8B8RGR1</accession>
<comment type="subcellular location">
    <subcellularLocation>
        <location evidence="1 9">Secreted</location>
    </subcellularLocation>
</comment>
<dbReference type="GO" id="GO:0042742">
    <property type="term" value="P:defense response to bacterium"/>
    <property type="evidence" value="ECO:0007669"/>
    <property type="project" value="UniProtKB-UniRule"/>
</dbReference>
<dbReference type="PANTHER" id="PTHR15001">
    <property type="entry name" value="BETA-DEFENSIN 123-RELATED"/>
    <property type="match status" value="1"/>
</dbReference>
<evidence type="ECO:0000256" key="8">
    <source>
        <dbReference type="ARBA" id="ARBA00023157"/>
    </source>
</evidence>
<evidence type="ECO:0000256" key="6">
    <source>
        <dbReference type="ARBA" id="ARBA00022940"/>
    </source>
</evidence>
<reference evidence="12" key="1">
    <citation type="submission" date="2025-08" db="UniProtKB">
        <authorList>
            <consortium name="RefSeq"/>
        </authorList>
    </citation>
    <scope>IDENTIFICATION</scope>
    <source>
        <tissue evidence="12">Ear skin</tissue>
    </source>
</reference>
<dbReference type="RefSeq" id="XP_032317067.1">
    <property type="nucleotide sequence ID" value="XM_032461176.1"/>
</dbReference>
<evidence type="ECO:0000256" key="5">
    <source>
        <dbReference type="ARBA" id="ARBA00022729"/>
    </source>
</evidence>
<dbReference type="KEGG" id="cfr:116657799"/>
<evidence type="ECO:0000256" key="4">
    <source>
        <dbReference type="ARBA" id="ARBA00022529"/>
    </source>
</evidence>
<keyword evidence="3 9" id="KW-0964">Secreted</keyword>
<comment type="similarity">
    <text evidence="2 9">Belongs to the beta-defensin family.</text>
</comment>
<keyword evidence="6 9" id="KW-0211">Defensin</keyword>
<proteinExistence type="inferred from homology"/>
<evidence type="ECO:0000256" key="2">
    <source>
        <dbReference type="ARBA" id="ARBA00007371"/>
    </source>
</evidence>
<evidence type="ECO:0000313" key="12">
    <source>
        <dbReference type="RefSeq" id="XP_032317067.1"/>
    </source>
</evidence>
<dbReference type="Pfam" id="PF13841">
    <property type="entry name" value="Defensin_beta_2"/>
    <property type="match status" value="1"/>
</dbReference>
<keyword evidence="7 9" id="KW-0044">Antibiotic</keyword>
<dbReference type="GO" id="GO:0005576">
    <property type="term" value="C:extracellular region"/>
    <property type="evidence" value="ECO:0007669"/>
    <property type="project" value="UniProtKB-SubCell"/>
</dbReference>
<comment type="function">
    <text evidence="9">Has antibacterial activity.</text>
</comment>
<dbReference type="InterPro" id="IPR050544">
    <property type="entry name" value="Beta-defensin"/>
</dbReference>
<dbReference type="InterPro" id="IPR025933">
    <property type="entry name" value="Beta_defensin_dom"/>
</dbReference>
<keyword evidence="5" id="KW-0732">Signal</keyword>
<keyword evidence="8" id="KW-1015">Disulfide bond</keyword>